<keyword evidence="6" id="KW-1185">Reference proteome</keyword>
<accession>A0A168M0B7</accession>
<dbReference type="InterPro" id="IPR001680">
    <property type="entry name" value="WD40_rpt"/>
</dbReference>
<evidence type="ECO:0000313" key="6">
    <source>
        <dbReference type="Proteomes" id="UP000078561"/>
    </source>
</evidence>
<dbReference type="InterPro" id="IPR019775">
    <property type="entry name" value="WD40_repeat_CS"/>
</dbReference>
<dbReference type="Gene3D" id="2.130.10.10">
    <property type="entry name" value="YVTN repeat-like/Quinoprotein amine dehydrogenase"/>
    <property type="match status" value="1"/>
</dbReference>
<evidence type="ECO:0000256" key="4">
    <source>
        <dbReference type="SAM" id="MobiDB-lite"/>
    </source>
</evidence>
<feature type="repeat" description="WD" evidence="3">
    <location>
        <begin position="216"/>
        <end position="257"/>
    </location>
</feature>
<feature type="region of interest" description="Disordered" evidence="4">
    <location>
        <begin position="631"/>
        <end position="687"/>
    </location>
</feature>
<evidence type="ECO:0000313" key="5">
    <source>
        <dbReference type="EMBL" id="SAL97771.1"/>
    </source>
</evidence>
<dbReference type="Pfam" id="PF00400">
    <property type="entry name" value="WD40"/>
    <property type="match status" value="1"/>
</dbReference>
<keyword evidence="2" id="KW-0677">Repeat</keyword>
<organism evidence="5">
    <name type="scientific">Absidia glauca</name>
    <name type="common">Pin mould</name>
    <dbReference type="NCBI Taxonomy" id="4829"/>
    <lineage>
        <taxon>Eukaryota</taxon>
        <taxon>Fungi</taxon>
        <taxon>Fungi incertae sedis</taxon>
        <taxon>Mucoromycota</taxon>
        <taxon>Mucoromycotina</taxon>
        <taxon>Mucoromycetes</taxon>
        <taxon>Mucorales</taxon>
        <taxon>Cunninghamellaceae</taxon>
        <taxon>Absidia</taxon>
    </lineage>
</organism>
<name>A0A168M0B7_ABSGL</name>
<keyword evidence="1 3" id="KW-0853">WD repeat</keyword>
<proteinExistence type="predicted"/>
<dbReference type="EMBL" id="LT551915">
    <property type="protein sequence ID" value="SAL97771.1"/>
    <property type="molecule type" value="Genomic_DNA"/>
</dbReference>
<feature type="region of interest" description="Disordered" evidence="4">
    <location>
        <begin position="530"/>
        <end position="601"/>
    </location>
</feature>
<dbReference type="InterPro" id="IPR015943">
    <property type="entry name" value="WD40/YVTN_repeat-like_dom_sf"/>
</dbReference>
<feature type="region of interest" description="Disordered" evidence="4">
    <location>
        <begin position="386"/>
        <end position="407"/>
    </location>
</feature>
<feature type="compositionally biased region" description="Acidic residues" evidence="4">
    <location>
        <begin position="635"/>
        <end position="647"/>
    </location>
</feature>
<dbReference type="AlphaFoldDB" id="A0A168M0B7"/>
<dbReference type="Proteomes" id="UP000078561">
    <property type="component" value="Unassembled WGS sequence"/>
</dbReference>
<dbReference type="OrthoDB" id="5591786at2759"/>
<evidence type="ECO:0000256" key="2">
    <source>
        <dbReference type="ARBA" id="ARBA00022737"/>
    </source>
</evidence>
<dbReference type="STRING" id="4829.A0A168M0B7"/>
<dbReference type="PROSITE" id="PS50082">
    <property type="entry name" value="WD_REPEATS_2"/>
    <property type="match status" value="1"/>
</dbReference>
<dbReference type="PROSITE" id="PS50294">
    <property type="entry name" value="WD_REPEATS_REGION"/>
    <property type="match status" value="1"/>
</dbReference>
<dbReference type="InParanoid" id="A0A168M0B7"/>
<dbReference type="InterPro" id="IPR036322">
    <property type="entry name" value="WD40_repeat_dom_sf"/>
</dbReference>
<sequence>MKDSMDDESLNNTVHQVLSEYALLEVKDCGDTHFFLDHPSSWRMNLCAVSQMCPTKYFIAVNNEIRVYGLAGGHIFTKRPLMTLKPSTQPDFLINAIKVGPMMFSATHNHRATEILVAVGDNGEIFAWNTHNLFISAVDGDKDLREQPFLRKVNSELAENEGRSGGVSTWGIALHVHGLLAVSANNYRITIYNLWKKQSPVGEVSNYLGDRQRVDLAGHLHNVPCIDFDSSGRYLASGSIDMTCRLWDLSTLQQVGQRTMTRTLDGDAWIWTVKFISPGNFKRVRCDNTRLSNMIRQKLNLGRSTSVSDLHLVHSATYPIYQLDMGQMFSRLNTEDYSDDDDVGASQITRPIMSLTDNNDDNDGWADPPDITRLISLSNFLSQHYRQQQLSQTEGNEEGNNESSALELELEEASPGHDDLLRQYAQYEENDPHTDNDNDNVDDIGQDWRAFNDDLDNESHYAELYDTYTDQEGHPQEWGDPEESDLEEGQITQGFVGFEVNPEDEDDLDSLYEAMGDPFTQDWEDRYLASIGGNDDDDDLGEMSFMDRTDPDQYNLQDRPGWADESDGLGDNPYDPAEGSGEDYASQLTDEQDGWGDVQGNHRDDYDDLMLEDGSWMDDQTRFPWHWTGIRSSDEQDQSDSYDDAEESAQQHQESDVTHDQTQSDLLEEAEASDNETKSNTTKPSSFAIKSLNPTVLGSPPICLSICSKDHSSKIPPIFEATELRVDPNTSSLDNTDTLKDYLMITNKKDAYLLNVSHEPSSTSSPSYASAINDAPNRHTMETVQRERYVVSHADSRTDERLNMMERLSFVEWIPELELCVMASQKGCVALMRILQVQLDGTAHDDGLQTCIFNNEKYLPMHGLQNSVLYGMTVHRLPSDDESRGFSCPVYQLLLLYLDGTMRSYLISKNQSQLPASLSSSQSLLDLTLIV</sequence>
<evidence type="ECO:0000256" key="3">
    <source>
        <dbReference type="PROSITE-ProRule" id="PRU00221"/>
    </source>
</evidence>
<dbReference type="SMART" id="SM00320">
    <property type="entry name" value="WD40"/>
    <property type="match status" value="2"/>
</dbReference>
<evidence type="ECO:0000256" key="1">
    <source>
        <dbReference type="ARBA" id="ARBA00022574"/>
    </source>
</evidence>
<dbReference type="PROSITE" id="PS00678">
    <property type="entry name" value="WD_REPEATS_1"/>
    <property type="match status" value="1"/>
</dbReference>
<gene>
    <name evidence="5" type="primary">ABSGL_03280.1 scaffold 4286</name>
</gene>
<dbReference type="SUPFAM" id="SSF50978">
    <property type="entry name" value="WD40 repeat-like"/>
    <property type="match status" value="1"/>
</dbReference>
<reference evidence="5" key="1">
    <citation type="submission" date="2016-04" db="EMBL/GenBank/DDBJ databases">
        <authorList>
            <person name="Evans L.H."/>
            <person name="Alamgir A."/>
            <person name="Owens N."/>
            <person name="Weber N.D."/>
            <person name="Virtaneva K."/>
            <person name="Barbian K."/>
            <person name="Babar A."/>
            <person name="Rosenke K."/>
        </authorList>
    </citation>
    <scope>NUCLEOTIDE SEQUENCE [LARGE SCALE GENOMIC DNA]</scope>
    <source>
        <strain evidence="5">CBS 101.48</strain>
    </source>
</reference>
<protein>
    <submittedName>
        <fullName evidence="5">Uncharacterized protein</fullName>
    </submittedName>
</protein>